<comment type="caution">
    <text evidence="2">The sequence shown here is derived from an EMBL/GenBank/DDBJ whole genome shotgun (WGS) entry which is preliminary data.</text>
</comment>
<dbReference type="EMBL" id="LAZR01000112">
    <property type="protein sequence ID" value="KKN90222.1"/>
    <property type="molecule type" value="Genomic_DNA"/>
</dbReference>
<organism evidence="2">
    <name type="scientific">marine sediment metagenome</name>
    <dbReference type="NCBI Taxonomy" id="412755"/>
    <lineage>
        <taxon>unclassified sequences</taxon>
        <taxon>metagenomes</taxon>
        <taxon>ecological metagenomes</taxon>
    </lineage>
</organism>
<dbReference type="AlphaFoldDB" id="A0A0F9URS6"/>
<sequence length="68" mass="7324">MEGTLNIFNIKNLSAVIKVKIDQTHPICADNRTPCTALVRKSAQSSRESPLAESRSGPTCHRKSCAAA</sequence>
<protein>
    <submittedName>
        <fullName evidence="2">Uncharacterized protein</fullName>
    </submittedName>
</protein>
<name>A0A0F9URS6_9ZZZZ</name>
<reference evidence="2" key="1">
    <citation type="journal article" date="2015" name="Nature">
        <title>Complex archaea that bridge the gap between prokaryotes and eukaryotes.</title>
        <authorList>
            <person name="Spang A."/>
            <person name="Saw J.H."/>
            <person name="Jorgensen S.L."/>
            <person name="Zaremba-Niedzwiedzka K."/>
            <person name="Martijn J."/>
            <person name="Lind A.E."/>
            <person name="van Eijk R."/>
            <person name="Schleper C."/>
            <person name="Guy L."/>
            <person name="Ettema T.J."/>
        </authorList>
    </citation>
    <scope>NUCLEOTIDE SEQUENCE</scope>
</reference>
<feature type="region of interest" description="Disordered" evidence="1">
    <location>
        <begin position="39"/>
        <end position="68"/>
    </location>
</feature>
<evidence type="ECO:0000256" key="1">
    <source>
        <dbReference type="SAM" id="MobiDB-lite"/>
    </source>
</evidence>
<accession>A0A0F9URS6</accession>
<proteinExistence type="predicted"/>
<gene>
    <name evidence="2" type="ORF">LCGC14_0230560</name>
</gene>
<evidence type="ECO:0000313" key="2">
    <source>
        <dbReference type="EMBL" id="KKN90222.1"/>
    </source>
</evidence>